<sequence length="60" mass="6841">MKVNILIIIFVLALLFNVNAQSYLLVEEQECVKLVEYSPSNITSNIKYGDVRVDNQIVLI</sequence>
<dbReference type="Proteomes" id="UP000546007">
    <property type="component" value="Unassembled WGS sequence"/>
</dbReference>
<protein>
    <submittedName>
        <fullName evidence="1">Uncharacterized protein</fullName>
    </submittedName>
</protein>
<organism evidence="1 2">
    <name type="scientific">Butyricimonas faecihominis</name>
    <dbReference type="NCBI Taxonomy" id="1472416"/>
    <lineage>
        <taxon>Bacteria</taxon>
        <taxon>Pseudomonadati</taxon>
        <taxon>Bacteroidota</taxon>
        <taxon>Bacteroidia</taxon>
        <taxon>Bacteroidales</taxon>
        <taxon>Odoribacteraceae</taxon>
        <taxon>Butyricimonas</taxon>
    </lineage>
</organism>
<comment type="caution">
    <text evidence="1">The sequence shown here is derived from an EMBL/GenBank/DDBJ whole genome shotgun (WGS) entry which is preliminary data.</text>
</comment>
<keyword evidence="2" id="KW-1185">Reference proteome</keyword>
<gene>
    <name evidence="1" type="ORF">GGR14_000782</name>
</gene>
<evidence type="ECO:0000313" key="2">
    <source>
        <dbReference type="Proteomes" id="UP000546007"/>
    </source>
</evidence>
<reference evidence="1 2" key="1">
    <citation type="submission" date="2020-08" db="EMBL/GenBank/DDBJ databases">
        <title>Genomic Encyclopedia of Type Strains, Phase IV (KMG-IV): sequencing the most valuable type-strain genomes for metagenomic binning, comparative biology and taxonomic classification.</title>
        <authorList>
            <person name="Goeker M."/>
        </authorList>
    </citation>
    <scope>NUCLEOTIDE SEQUENCE [LARGE SCALE GENOMIC DNA]</scope>
    <source>
        <strain evidence="1 2">DSM 105721</strain>
    </source>
</reference>
<evidence type="ECO:0000313" key="1">
    <source>
        <dbReference type="EMBL" id="MBB4025021.1"/>
    </source>
</evidence>
<proteinExistence type="predicted"/>
<name>A0A7W6HU40_9BACT</name>
<accession>A0A7W6HU40</accession>
<dbReference type="AlphaFoldDB" id="A0A7W6HU40"/>
<dbReference type="EMBL" id="JACIES010000001">
    <property type="protein sequence ID" value="MBB4025021.1"/>
    <property type="molecule type" value="Genomic_DNA"/>
</dbReference>